<sequence>MLVPLLFLFSILYLVVNLRPLYTNSNKATPPASPTPSASSTTNSTTPSGRRLDEAEEDMPLLTSTTSTASADARIGNLNLGRKPPQARRRSPPAHFPRQPQPPFSLSPAPLSHPRNLYRPPPRFSPNLSPNTTPSLSPSRSPSLPSGPGSGTGALAGPGPGDLASLKVEVESLRLQLADARGREEQALMQAHHLQQVLATLGQPAWMHHLPPQAHPQAQAHWLSPPASNSPQLQMHFSPPHHQQLIIPQPQYPAGYAPASQLQHVHPSAMGPYTVPPPPLLPQQGYPFPHTPHTLLSPPLPPPPAQHPPQATSPPHPAQQQQFEFADALTSALTAASGPPQQQQQQQQQSQPVSATSTTFSEREHEREREMVRQELFGAILRRPGVHPGLGMGIPAAPPVQPTTQSQSQSPENSNSLSLSLDSVDSISIDSLPTPLTQDSLADSGEVSFSSSGPVSMPSAASAPAGLGADTSALGQVGEELPGEGRTIHLDTTFSTFADSDLPAPAKPTLVASMTAPALLIQPSTPTAPTSPISPGGESGGSVYSQRSFDFQPAKLGTSVSSSALDDSGSSDSGEQEHRRHVTLHTSLPRGEQGLGD</sequence>
<feature type="compositionally biased region" description="Low complexity" evidence="1">
    <location>
        <begin position="557"/>
        <end position="573"/>
    </location>
</feature>
<name>A0A167K6F1_CALVF</name>
<proteinExistence type="predicted"/>
<feature type="region of interest" description="Disordered" evidence="1">
    <location>
        <begin position="24"/>
        <end position="163"/>
    </location>
</feature>
<protein>
    <submittedName>
        <fullName evidence="3">Uncharacterized protein</fullName>
    </submittedName>
</protein>
<feature type="region of interest" description="Disordered" evidence="1">
    <location>
        <begin position="334"/>
        <end position="369"/>
    </location>
</feature>
<evidence type="ECO:0000313" key="3">
    <source>
        <dbReference type="EMBL" id="KZO94312.1"/>
    </source>
</evidence>
<dbReference type="OrthoDB" id="10665967at2759"/>
<reference evidence="3 4" key="1">
    <citation type="journal article" date="2016" name="Mol. Biol. Evol.">
        <title>Comparative Genomics of Early-Diverging Mushroom-Forming Fungi Provides Insights into the Origins of Lignocellulose Decay Capabilities.</title>
        <authorList>
            <person name="Nagy L.G."/>
            <person name="Riley R."/>
            <person name="Tritt A."/>
            <person name="Adam C."/>
            <person name="Daum C."/>
            <person name="Floudas D."/>
            <person name="Sun H."/>
            <person name="Yadav J.S."/>
            <person name="Pangilinan J."/>
            <person name="Larsson K.H."/>
            <person name="Matsuura K."/>
            <person name="Barry K."/>
            <person name="Labutti K."/>
            <person name="Kuo R."/>
            <person name="Ohm R.A."/>
            <person name="Bhattacharya S.S."/>
            <person name="Shirouzu T."/>
            <person name="Yoshinaga Y."/>
            <person name="Martin F.M."/>
            <person name="Grigoriev I.V."/>
            <person name="Hibbett D.S."/>
        </authorList>
    </citation>
    <scope>NUCLEOTIDE SEQUENCE [LARGE SCALE GENOMIC DNA]</scope>
    <source>
        <strain evidence="3 4">TUFC12733</strain>
    </source>
</reference>
<feature type="chain" id="PRO_5007889198" evidence="2">
    <location>
        <begin position="19"/>
        <end position="597"/>
    </location>
</feature>
<evidence type="ECO:0000313" key="4">
    <source>
        <dbReference type="Proteomes" id="UP000076738"/>
    </source>
</evidence>
<feature type="compositionally biased region" description="Low complexity" evidence="1">
    <location>
        <begin position="282"/>
        <end position="297"/>
    </location>
</feature>
<feature type="compositionally biased region" description="Gly residues" evidence="1">
    <location>
        <begin position="148"/>
        <end position="160"/>
    </location>
</feature>
<accession>A0A167K6F1</accession>
<keyword evidence="2" id="KW-0732">Signal</keyword>
<evidence type="ECO:0000256" key="1">
    <source>
        <dbReference type="SAM" id="MobiDB-lite"/>
    </source>
</evidence>
<feature type="compositionally biased region" description="Low complexity" evidence="1">
    <location>
        <begin position="523"/>
        <end position="536"/>
    </location>
</feature>
<dbReference type="Proteomes" id="UP000076738">
    <property type="component" value="Unassembled WGS sequence"/>
</dbReference>
<feature type="compositionally biased region" description="Low complexity" evidence="1">
    <location>
        <begin position="334"/>
        <end position="352"/>
    </location>
</feature>
<keyword evidence="4" id="KW-1185">Reference proteome</keyword>
<feature type="region of interest" description="Disordered" evidence="1">
    <location>
        <begin position="388"/>
        <end position="471"/>
    </location>
</feature>
<dbReference type="EMBL" id="KV417295">
    <property type="protein sequence ID" value="KZO94312.1"/>
    <property type="molecule type" value="Genomic_DNA"/>
</dbReference>
<feature type="signal peptide" evidence="2">
    <location>
        <begin position="1"/>
        <end position="18"/>
    </location>
</feature>
<dbReference type="AlphaFoldDB" id="A0A167K6F1"/>
<feature type="compositionally biased region" description="Low complexity" evidence="1">
    <location>
        <begin position="35"/>
        <end position="48"/>
    </location>
</feature>
<organism evidence="3 4">
    <name type="scientific">Calocera viscosa (strain TUFC12733)</name>
    <dbReference type="NCBI Taxonomy" id="1330018"/>
    <lineage>
        <taxon>Eukaryota</taxon>
        <taxon>Fungi</taxon>
        <taxon>Dikarya</taxon>
        <taxon>Basidiomycota</taxon>
        <taxon>Agaricomycotina</taxon>
        <taxon>Dacrymycetes</taxon>
        <taxon>Dacrymycetales</taxon>
        <taxon>Dacrymycetaceae</taxon>
        <taxon>Calocera</taxon>
    </lineage>
</organism>
<feature type="compositionally biased region" description="Low complexity" evidence="1">
    <location>
        <begin position="125"/>
        <end position="147"/>
    </location>
</feature>
<evidence type="ECO:0000256" key="2">
    <source>
        <dbReference type="SAM" id="SignalP"/>
    </source>
</evidence>
<feature type="compositionally biased region" description="Pro residues" evidence="1">
    <location>
        <begin position="298"/>
        <end position="317"/>
    </location>
</feature>
<feature type="region of interest" description="Disordered" evidence="1">
    <location>
        <begin position="267"/>
        <end position="321"/>
    </location>
</feature>
<feature type="compositionally biased region" description="Low complexity" evidence="1">
    <location>
        <begin position="402"/>
        <end position="432"/>
    </location>
</feature>
<feature type="region of interest" description="Disordered" evidence="1">
    <location>
        <begin position="522"/>
        <end position="597"/>
    </location>
</feature>
<feature type="compositionally biased region" description="Low complexity" evidence="1">
    <location>
        <begin position="442"/>
        <end position="469"/>
    </location>
</feature>
<gene>
    <name evidence="3" type="ORF">CALVIDRAFT_539067</name>
</gene>
<feature type="compositionally biased region" description="Low complexity" evidence="1">
    <location>
        <begin position="63"/>
        <end position="73"/>
    </location>
</feature>